<keyword evidence="1" id="KW-0732">Signal</keyword>
<dbReference type="InterPro" id="IPR020821">
    <property type="entry name" value="ENPP1-3/EXOG-like_nuc-like"/>
</dbReference>
<dbReference type="EMBL" id="SWJQ01002711">
    <property type="protein sequence ID" value="TRZ06252.1"/>
    <property type="molecule type" value="Genomic_DNA"/>
</dbReference>
<dbReference type="PANTHER" id="PTHR21472">
    <property type="entry name" value="ENDONUCLEASE DOMAIN-CONTAINING 1 PROTEIN ENDOD1"/>
    <property type="match status" value="1"/>
</dbReference>
<dbReference type="SMART" id="SM00477">
    <property type="entry name" value="NUC"/>
    <property type="match status" value="1"/>
</dbReference>
<name>A0A8K1D6Z2_9PASS</name>
<evidence type="ECO:0000313" key="5">
    <source>
        <dbReference type="Proteomes" id="UP000796761"/>
    </source>
</evidence>
<dbReference type="GO" id="GO:0046872">
    <property type="term" value="F:metal ion binding"/>
    <property type="evidence" value="ECO:0007669"/>
    <property type="project" value="InterPro"/>
</dbReference>
<feature type="signal peptide" evidence="1">
    <location>
        <begin position="1"/>
        <end position="19"/>
    </location>
</feature>
<evidence type="ECO:0000313" key="4">
    <source>
        <dbReference type="EMBL" id="TRZ06252.1"/>
    </source>
</evidence>
<dbReference type="SUPFAM" id="SSF54060">
    <property type="entry name" value="His-Me finger endonucleases"/>
    <property type="match status" value="1"/>
</dbReference>
<dbReference type="SMART" id="SM00892">
    <property type="entry name" value="Endonuclease_NS"/>
    <property type="match status" value="1"/>
</dbReference>
<dbReference type="AlphaFoldDB" id="A0A8K1D6Z2"/>
<dbReference type="InterPro" id="IPR039015">
    <property type="entry name" value="ENDOD1"/>
</dbReference>
<dbReference type="InterPro" id="IPR001604">
    <property type="entry name" value="Endo_G_ENPP1-like_dom"/>
</dbReference>
<dbReference type="Proteomes" id="UP000796761">
    <property type="component" value="Unassembled WGS sequence"/>
</dbReference>
<feature type="domain" description="DNA/RNA non-specific endonuclease/pyrophosphatase/phosphodiesterase" evidence="3">
    <location>
        <begin position="56"/>
        <end position="268"/>
    </location>
</feature>
<accession>A0A8K1D6Z2</accession>
<reference evidence="4" key="1">
    <citation type="submission" date="2019-04" db="EMBL/GenBank/DDBJ databases">
        <title>Genome assembly of Zosterops borbonicus 15179.</title>
        <authorList>
            <person name="Leroy T."/>
            <person name="Anselmetti Y."/>
            <person name="Tilak M.-K."/>
            <person name="Nabholz B."/>
        </authorList>
    </citation>
    <scope>NUCLEOTIDE SEQUENCE</scope>
    <source>
        <strain evidence="4">HGM_15179</strain>
        <tissue evidence="4">Muscle</tissue>
    </source>
</reference>
<feature type="chain" id="PRO_5035438236" description="ENDD1 protein" evidence="1">
    <location>
        <begin position="20"/>
        <end position="276"/>
    </location>
</feature>
<dbReference type="Pfam" id="PF01223">
    <property type="entry name" value="Endonuclease_NS"/>
    <property type="match status" value="1"/>
</dbReference>
<sequence length="276" mass="31448">MLGLLLLQVLSSCFWLGHSEVVPSFASCSQFFYEGTTPNNALHPDNLAYICQRYKNSYHFATLYDKDKRIPVYSAYMYRPGSGLRPHTWSFVEPQLISNNNLKEMEREWTLINQHNFTLDQIKDSQAVLEDYEKMTGLDRGHLSPSVHQDSIDSKTATFTLTNIVPQDSNLYTGWWNTYENQTMHEKSNDCEKTYMITGAVPGNIYVADGRINRPSHIWSAACCLVGTQAMRAWGAIAVNNRNQGEILSLGELEARLSMLYKQPIVSLFNNACPRQ</sequence>
<feature type="domain" description="ENPP1-3/EXOG-like endonuclease/phosphodiesterase" evidence="2">
    <location>
        <begin position="57"/>
        <end position="268"/>
    </location>
</feature>
<dbReference type="Gene3D" id="3.40.570.10">
    <property type="entry name" value="Extracellular Endonuclease, subunit A"/>
    <property type="match status" value="1"/>
</dbReference>
<evidence type="ECO:0000259" key="3">
    <source>
        <dbReference type="SMART" id="SM00892"/>
    </source>
</evidence>
<evidence type="ECO:0008006" key="6">
    <source>
        <dbReference type="Google" id="ProtNLM"/>
    </source>
</evidence>
<evidence type="ECO:0000259" key="2">
    <source>
        <dbReference type="SMART" id="SM00477"/>
    </source>
</evidence>
<dbReference type="InterPro" id="IPR044929">
    <property type="entry name" value="DNA/RNA_non-sp_Endonuclease_sf"/>
</dbReference>
<gene>
    <name evidence="4" type="ORF">HGM15179_020856</name>
</gene>
<dbReference type="InterPro" id="IPR044925">
    <property type="entry name" value="His-Me_finger_sf"/>
</dbReference>
<dbReference type="GO" id="GO:0003676">
    <property type="term" value="F:nucleic acid binding"/>
    <property type="evidence" value="ECO:0007669"/>
    <property type="project" value="InterPro"/>
</dbReference>
<dbReference type="OrthoDB" id="69221at2759"/>
<protein>
    <recommendedName>
        <fullName evidence="6">ENDD1 protein</fullName>
    </recommendedName>
</protein>
<dbReference type="PANTHER" id="PTHR21472:SF26">
    <property type="entry name" value="ENDONUCLEASE DOMAIN CONTAINING 1"/>
    <property type="match status" value="1"/>
</dbReference>
<comment type="caution">
    <text evidence="4">The sequence shown here is derived from an EMBL/GenBank/DDBJ whole genome shotgun (WGS) entry which is preliminary data.</text>
</comment>
<keyword evidence="5" id="KW-1185">Reference proteome</keyword>
<organism evidence="4 5">
    <name type="scientific">Zosterops borbonicus</name>
    <dbReference type="NCBI Taxonomy" id="364589"/>
    <lineage>
        <taxon>Eukaryota</taxon>
        <taxon>Metazoa</taxon>
        <taxon>Chordata</taxon>
        <taxon>Craniata</taxon>
        <taxon>Vertebrata</taxon>
        <taxon>Euteleostomi</taxon>
        <taxon>Archelosauria</taxon>
        <taxon>Archosauria</taxon>
        <taxon>Dinosauria</taxon>
        <taxon>Saurischia</taxon>
        <taxon>Theropoda</taxon>
        <taxon>Coelurosauria</taxon>
        <taxon>Aves</taxon>
        <taxon>Neognathae</taxon>
        <taxon>Neoaves</taxon>
        <taxon>Telluraves</taxon>
        <taxon>Australaves</taxon>
        <taxon>Passeriformes</taxon>
        <taxon>Sylvioidea</taxon>
        <taxon>Zosteropidae</taxon>
        <taxon>Zosterops</taxon>
    </lineage>
</organism>
<evidence type="ECO:0000256" key="1">
    <source>
        <dbReference type="SAM" id="SignalP"/>
    </source>
</evidence>
<proteinExistence type="predicted"/>
<dbReference type="GO" id="GO:0016787">
    <property type="term" value="F:hydrolase activity"/>
    <property type="evidence" value="ECO:0007669"/>
    <property type="project" value="InterPro"/>
</dbReference>